<dbReference type="NCBIfam" id="TIGR02532">
    <property type="entry name" value="IV_pilin_GFxxxE"/>
    <property type="match status" value="1"/>
</dbReference>
<dbReference type="AlphaFoldDB" id="H5T810"/>
<evidence type="ECO:0000256" key="1">
    <source>
        <dbReference type="SAM" id="Phobius"/>
    </source>
</evidence>
<keyword evidence="1" id="KW-1133">Transmembrane helix</keyword>
<organism evidence="2 3">
    <name type="scientific">Glaciecola punicea ACAM 611</name>
    <dbReference type="NCBI Taxonomy" id="1121923"/>
    <lineage>
        <taxon>Bacteria</taxon>
        <taxon>Pseudomonadati</taxon>
        <taxon>Pseudomonadota</taxon>
        <taxon>Gammaproteobacteria</taxon>
        <taxon>Alteromonadales</taxon>
        <taxon>Alteromonadaceae</taxon>
        <taxon>Glaciecola</taxon>
    </lineage>
</organism>
<reference evidence="2 3" key="2">
    <citation type="journal article" date="2017" name="Antonie Van Leeuwenhoek">
        <title>Rhizobium rhizosphaerae sp. nov., a novel species isolated from rice rhizosphere.</title>
        <authorList>
            <person name="Zhao J.J."/>
            <person name="Zhang J."/>
            <person name="Zhang R.J."/>
            <person name="Zhang C.W."/>
            <person name="Yin H.Q."/>
            <person name="Zhang X.X."/>
        </authorList>
    </citation>
    <scope>NUCLEOTIDE SEQUENCE [LARGE SCALE GENOMIC DNA]</scope>
    <source>
        <strain evidence="2 3">ACAM 611</strain>
    </source>
</reference>
<dbReference type="Pfam" id="PF07963">
    <property type="entry name" value="N_methyl"/>
    <property type="match status" value="1"/>
</dbReference>
<proteinExistence type="predicted"/>
<evidence type="ECO:0000313" key="2">
    <source>
        <dbReference type="EMBL" id="GAB54437.1"/>
    </source>
</evidence>
<feature type="transmembrane region" description="Helical" evidence="1">
    <location>
        <begin position="20"/>
        <end position="38"/>
    </location>
</feature>
<dbReference type="eggNOG" id="COG4966">
    <property type="taxonomic scope" value="Bacteria"/>
</dbReference>
<dbReference type="InterPro" id="IPR032092">
    <property type="entry name" value="PilW"/>
</dbReference>
<keyword evidence="3" id="KW-1185">Reference proteome</keyword>
<reference evidence="2 3" key="1">
    <citation type="journal article" date="2012" name="J. Bacteriol.">
        <title>Genome sequence of proteorhodopsin-containing sea ice bacterium Glaciecola punicea ACAM 611T.</title>
        <authorList>
            <person name="Qin Q.-L."/>
            <person name="Xie B.-B."/>
            <person name="Shu Y.-L."/>
            <person name="Rong J.-C."/>
            <person name="Zhao D.-L."/>
            <person name="Zhang X.-Y."/>
            <person name="Chen X.-L."/>
            <person name="Zhou B.-C."/>
            <person name="Zhanga Y.-Z."/>
        </authorList>
    </citation>
    <scope>NUCLEOTIDE SEQUENCE [LARGE SCALE GENOMIC DNA]</scope>
    <source>
        <strain evidence="2 3">ACAM 611</strain>
    </source>
</reference>
<protein>
    <submittedName>
        <fullName evidence="2">Type IV pilus assembly protein PilW</fullName>
    </submittedName>
</protein>
<accession>H5T810</accession>
<dbReference type="Proteomes" id="UP000053586">
    <property type="component" value="Unassembled WGS sequence"/>
</dbReference>
<dbReference type="OrthoDB" id="5296662at2"/>
<dbReference type="InterPro" id="IPR012902">
    <property type="entry name" value="N_methyl_site"/>
</dbReference>
<comment type="caution">
    <text evidence="2">The sequence shown here is derived from an EMBL/GenBank/DDBJ whole genome shotgun (WGS) entry which is preliminary data.</text>
</comment>
<dbReference type="GO" id="GO:0043683">
    <property type="term" value="P:type IV pilus assembly"/>
    <property type="evidence" value="ECO:0007669"/>
    <property type="project" value="InterPro"/>
</dbReference>
<evidence type="ECO:0000313" key="3">
    <source>
        <dbReference type="Proteomes" id="UP000053586"/>
    </source>
</evidence>
<dbReference type="Pfam" id="PF16074">
    <property type="entry name" value="PilW"/>
    <property type="match status" value="1"/>
</dbReference>
<dbReference type="PROSITE" id="PS00409">
    <property type="entry name" value="PROKAR_NTER_METHYL"/>
    <property type="match status" value="1"/>
</dbReference>
<gene>
    <name evidence="2" type="primary">pilW</name>
    <name evidence="2" type="ORF">GPUN_0289</name>
</gene>
<dbReference type="STRING" id="56804.BAE46_10520"/>
<dbReference type="EMBL" id="BAET01000004">
    <property type="protein sequence ID" value="GAB54437.1"/>
    <property type="molecule type" value="Genomic_DNA"/>
</dbReference>
<sequence>MQGLGKVNSKQQGFSLVEVMISLALGLVISSAVVQILISNSMTGELNRAMASTQESGRFIVSRMRYELLMVGLYNALDPHLNDSVDIVEEESFVRNHPIPIPGDFSNRTTLGSEQGGDGASDTLVLSLQATKDCRGFSLGYAMDEAFFVVNEYFVDQGKLKCRGFDGRVLRGQKAAAGHNGHAAYTILDNVLSFQVTYGMADPLSNDGETLPIRYIDASGLSDAFNAKQQVVSLRMAIVVKGEGNINLDRKLTFKLLNEDLLTAPDEGLYKVFETTITFRNMRNFVRGGV</sequence>
<keyword evidence="1" id="KW-0812">Transmembrane</keyword>
<name>H5T810_9ALTE</name>
<keyword evidence="1" id="KW-0472">Membrane</keyword>